<dbReference type="AlphaFoldDB" id="A0A2V2VQP5"/>
<comment type="caution">
    <text evidence="2">The sequence shown here is derived from an EMBL/GenBank/DDBJ whole genome shotgun (WGS) entry which is preliminary data.</text>
</comment>
<dbReference type="VEuPathDB" id="TriTrypDB:BCY84_01056"/>
<dbReference type="Gene3D" id="2.60.40.640">
    <property type="match status" value="2"/>
</dbReference>
<dbReference type="InterPro" id="IPR014752">
    <property type="entry name" value="Arrestin-like_C"/>
</dbReference>
<dbReference type="VEuPathDB" id="TriTrypDB:TcBrA4_0028660"/>
<sequence>MQAKVQNPLTVQLDRVGGTYFAGEEVTGCVVVNYATSSSFVDINLTVLGVVAIRFPYGENASVFRRVGNIKPLKVMSLQIPLCRRGTQIPAGKTEVPFTFEIRASHPDVPLVQTYTGFHVTCNYTIVAISTGIMSSDVSEVVPIYVIVPGQGQPPPHVLKEDTGVRFELNEESLEVLCDRPTPSDRVNPNFLLEGCFDRYYNDIDIPLSGWIVVRRCSAKILSIELQMQRVEQAATPGKVVREVTELQTIQIADGNVLRNLEIPIYMIFPRWYTCPSLKTPNIRVVFDANVLVKLQGRQLLRKVVPIHLYSAS</sequence>
<dbReference type="Pfam" id="PF03643">
    <property type="entry name" value="Vps26"/>
    <property type="match status" value="1"/>
</dbReference>
<name>A0A2V2VQP5_TRYCR</name>
<dbReference type="VEuPathDB" id="TriTrypDB:TCSYLVIO_003274"/>
<dbReference type="VEuPathDB" id="TriTrypDB:TcG_05789"/>
<dbReference type="VEuPathDB" id="TriTrypDB:ECC02_000083"/>
<comment type="similarity">
    <text evidence="1">Belongs to the VPS26 family.</text>
</comment>
<evidence type="ECO:0000256" key="1">
    <source>
        <dbReference type="ARBA" id="ARBA00009100"/>
    </source>
</evidence>
<gene>
    <name evidence="2" type="ORF">C4B63_18g300</name>
</gene>
<dbReference type="GO" id="GO:0006886">
    <property type="term" value="P:intracellular protein transport"/>
    <property type="evidence" value="ECO:0007669"/>
    <property type="project" value="InterPro"/>
</dbReference>
<dbReference type="SUPFAM" id="SSF81296">
    <property type="entry name" value="E set domains"/>
    <property type="match status" value="1"/>
</dbReference>
<organism evidence="2 3">
    <name type="scientific">Trypanosoma cruzi</name>
    <dbReference type="NCBI Taxonomy" id="5693"/>
    <lineage>
        <taxon>Eukaryota</taxon>
        <taxon>Discoba</taxon>
        <taxon>Euglenozoa</taxon>
        <taxon>Kinetoplastea</taxon>
        <taxon>Metakinetoplastina</taxon>
        <taxon>Trypanosomatida</taxon>
        <taxon>Trypanosomatidae</taxon>
        <taxon>Trypanosoma</taxon>
        <taxon>Schizotrypanum</taxon>
    </lineage>
</organism>
<dbReference type="VEuPathDB" id="TriTrypDB:C3747_28g105"/>
<protein>
    <recommendedName>
        <fullName evidence="4">Vacuolar protein sorting-associated protein 26</fullName>
    </recommendedName>
</protein>
<dbReference type="PANTHER" id="PTHR12233">
    <property type="entry name" value="VACUOLAR PROTEIN SORTING 26 RELATED"/>
    <property type="match status" value="1"/>
</dbReference>
<proteinExistence type="inferred from homology"/>
<dbReference type="VEuPathDB" id="TriTrypDB:TcCLB.507027.40"/>
<dbReference type="VEuPathDB" id="TriTrypDB:Tc_MARK_1990"/>
<evidence type="ECO:0000313" key="3">
    <source>
        <dbReference type="Proteomes" id="UP000246121"/>
    </source>
</evidence>
<reference evidence="2 3" key="1">
    <citation type="journal article" date="2018" name="Microb. Genom.">
        <title>Expanding an expanded genome: long-read sequencing of Trypanosoma cruzi.</title>
        <authorList>
            <person name="Berna L."/>
            <person name="Rodriguez M."/>
            <person name="Chiribao M.L."/>
            <person name="Parodi-Talice A."/>
            <person name="Pita S."/>
            <person name="Rijo G."/>
            <person name="Alvarez-Valin F."/>
            <person name="Robello C."/>
        </authorList>
    </citation>
    <scope>NUCLEOTIDE SEQUENCE [LARGE SCALE GENOMIC DNA]</scope>
    <source>
        <strain evidence="2 3">Dm28c</strain>
    </source>
</reference>
<evidence type="ECO:0000313" key="2">
    <source>
        <dbReference type="EMBL" id="PWU96633.1"/>
    </source>
</evidence>
<evidence type="ECO:0008006" key="4">
    <source>
        <dbReference type="Google" id="ProtNLM"/>
    </source>
</evidence>
<dbReference type="VEuPathDB" id="TriTrypDB:C4B63_18g300"/>
<dbReference type="EMBL" id="PRFA01000018">
    <property type="protein sequence ID" value="PWU96633.1"/>
    <property type="molecule type" value="Genomic_DNA"/>
</dbReference>
<accession>A0A2V2VQP5</accession>
<dbReference type="InterPro" id="IPR014756">
    <property type="entry name" value="Ig_E-set"/>
</dbReference>
<dbReference type="VEuPathDB" id="TriTrypDB:TcCL_ESM05285"/>
<dbReference type="InterPro" id="IPR028934">
    <property type="entry name" value="Vps26-related"/>
</dbReference>
<dbReference type="VEuPathDB" id="TriTrypDB:TCDM_06363"/>
<dbReference type="Proteomes" id="UP000246121">
    <property type="component" value="Unassembled WGS sequence"/>
</dbReference>
<dbReference type="VEuPathDB" id="TriTrypDB:TcCLB.506941.210"/>
<dbReference type="VEuPathDB" id="TriTrypDB:TcYC6_0097410"/>